<comment type="caution">
    <text evidence="2">The sequence shown here is derived from an EMBL/GenBank/DDBJ whole genome shotgun (WGS) entry which is preliminary data.</text>
</comment>
<dbReference type="InterPro" id="IPR015130">
    <property type="entry name" value="Lys-AminoMut_A"/>
</dbReference>
<sequence>MKRQDDYENRRQHLKDLTDEQLYERFWSLTEQIVKPLVDLSYTHTSPAIERSVLLRMGFSSLEAKPIVDYGTKWNLLGKGIGNVVLTYGKLKNKDYLEAGKELASGIGWDLIVENMKGGDK</sequence>
<keyword evidence="3" id="KW-1185">Reference proteome</keyword>
<reference evidence="2 3" key="1">
    <citation type="submission" date="2021-06" db="EMBL/GenBank/DDBJ databases">
        <authorList>
            <person name="Sun Q."/>
            <person name="Li D."/>
        </authorList>
    </citation>
    <scope>NUCLEOTIDE SEQUENCE [LARGE SCALE GENOMIC DNA]</scope>
    <source>
        <strain evidence="2 3">MSJ-11</strain>
    </source>
</reference>
<name>A0ABS6EKC1_9CLOT</name>
<dbReference type="Pfam" id="PF16552">
    <property type="entry name" value="OAM_alpha"/>
    <property type="match status" value="1"/>
</dbReference>
<evidence type="ECO:0000313" key="2">
    <source>
        <dbReference type="EMBL" id="MBU5485658.1"/>
    </source>
</evidence>
<evidence type="ECO:0000259" key="1">
    <source>
        <dbReference type="Pfam" id="PF16552"/>
    </source>
</evidence>
<dbReference type="EMBL" id="JAHLQF010000003">
    <property type="protein sequence ID" value="MBU5485658.1"/>
    <property type="molecule type" value="Genomic_DNA"/>
</dbReference>
<gene>
    <name evidence="2" type="ORF">KQI86_15165</name>
</gene>
<dbReference type="Proteomes" id="UP000726170">
    <property type="component" value="Unassembled WGS sequence"/>
</dbReference>
<dbReference type="RefSeq" id="WP_216440186.1">
    <property type="nucleotide sequence ID" value="NZ_JAHLQF010000003.1"/>
</dbReference>
<feature type="domain" description="D-Lysine 5,6-aminomutase alpha subunit" evidence="1">
    <location>
        <begin position="2"/>
        <end position="114"/>
    </location>
</feature>
<accession>A0ABS6EKC1</accession>
<evidence type="ECO:0000313" key="3">
    <source>
        <dbReference type="Proteomes" id="UP000726170"/>
    </source>
</evidence>
<organism evidence="2 3">
    <name type="scientific">Clostridium mobile</name>
    <dbReference type="NCBI Taxonomy" id="2841512"/>
    <lineage>
        <taxon>Bacteria</taxon>
        <taxon>Bacillati</taxon>
        <taxon>Bacillota</taxon>
        <taxon>Clostridia</taxon>
        <taxon>Eubacteriales</taxon>
        <taxon>Clostridiaceae</taxon>
        <taxon>Clostridium</taxon>
    </lineage>
</organism>
<proteinExistence type="predicted"/>
<protein>
    <submittedName>
        <fullName evidence="2">Ornithine aminomutase subunit alpha</fullName>
    </submittedName>
</protein>